<proteinExistence type="predicted"/>
<accession>A0A7C0U1E0</accession>
<comment type="caution">
    <text evidence="2">The sequence shown here is derived from an EMBL/GenBank/DDBJ whole genome shotgun (WGS) entry which is preliminary data.</text>
</comment>
<name>A0A7C0U1E0_DESA2</name>
<protein>
    <submittedName>
        <fullName evidence="2">Uncharacterized protein</fullName>
    </submittedName>
</protein>
<sequence>MRKIISFFISVIFFVSFFVCVICAISLFLFSIFNHWFVNKLELLDLVLVATITYLVCILILLSGLLSKSEKKRKIRKTYNMDFYWR</sequence>
<reference evidence="2" key="1">
    <citation type="journal article" date="2020" name="mSystems">
        <title>Genome- and Community-Level Interaction Insights into Carbon Utilization and Element Cycling Functions of Hydrothermarchaeota in Hydrothermal Sediment.</title>
        <authorList>
            <person name="Zhou Z."/>
            <person name="Liu Y."/>
            <person name="Xu W."/>
            <person name="Pan J."/>
            <person name="Luo Z.H."/>
            <person name="Li M."/>
        </authorList>
    </citation>
    <scope>NUCLEOTIDE SEQUENCE [LARGE SCALE GENOMIC DNA]</scope>
    <source>
        <strain evidence="2">HyVt-233</strain>
    </source>
</reference>
<evidence type="ECO:0000313" key="2">
    <source>
        <dbReference type="EMBL" id="HDD43419.1"/>
    </source>
</evidence>
<gene>
    <name evidence="2" type="ORF">ENG63_00955</name>
</gene>
<evidence type="ECO:0000256" key="1">
    <source>
        <dbReference type="SAM" id="Phobius"/>
    </source>
</evidence>
<organism evidence="2">
    <name type="scientific">Desulfofervidus auxilii</name>
    <dbReference type="NCBI Taxonomy" id="1621989"/>
    <lineage>
        <taxon>Bacteria</taxon>
        <taxon>Pseudomonadati</taxon>
        <taxon>Thermodesulfobacteriota</taxon>
        <taxon>Candidatus Desulfofervidia</taxon>
        <taxon>Candidatus Desulfofervidales</taxon>
        <taxon>Candidatus Desulfofervidaceae</taxon>
        <taxon>Candidatus Desulfofervidus</taxon>
    </lineage>
</organism>
<feature type="transmembrane region" description="Helical" evidence="1">
    <location>
        <begin position="46"/>
        <end position="67"/>
    </location>
</feature>
<dbReference type="EMBL" id="DRBS01000038">
    <property type="protein sequence ID" value="HDD43419.1"/>
    <property type="molecule type" value="Genomic_DNA"/>
</dbReference>
<dbReference type="Proteomes" id="UP000886289">
    <property type="component" value="Unassembled WGS sequence"/>
</dbReference>
<feature type="transmembrane region" description="Helical" evidence="1">
    <location>
        <begin position="7"/>
        <end position="34"/>
    </location>
</feature>
<dbReference type="AlphaFoldDB" id="A0A7C0U1E0"/>
<keyword evidence="1" id="KW-0472">Membrane</keyword>
<keyword evidence="1" id="KW-1133">Transmembrane helix</keyword>
<keyword evidence="1" id="KW-0812">Transmembrane</keyword>